<comment type="pathway">
    <text evidence="1">Glycerolipid metabolism; triacylglycerol biosynthesis.</text>
</comment>
<evidence type="ECO:0000256" key="1">
    <source>
        <dbReference type="ARBA" id="ARBA00004771"/>
    </source>
</evidence>
<dbReference type="GO" id="GO:0019432">
    <property type="term" value="P:triglyceride biosynthetic process"/>
    <property type="evidence" value="ECO:0007669"/>
    <property type="project" value="UniProtKB-UniPathway"/>
</dbReference>
<organism evidence="11 12">
    <name type="scientific">Chytriomyces confervae</name>
    <dbReference type="NCBI Taxonomy" id="246404"/>
    <lineage>
        <taxon>Eukaryota</taxon>
        <taxon>Fungi</taxon>
        <taxon>Fungi incertae sedis</taxon>
        <taxon>Chytridiomycota</taxon>
        <taxon>Chytridiomycota incertae sedis</taxon>
        <taxon>Chytridiomycetes</taxon>
        <taxon>Chytridiales</taxon>
        <taxon>Chytriomycetaceae</taxon>
        <taxon>Chytriomyces</taxon>
    </lineage>
</organism>
<feature type="chain" id="PRO_5021431231" evidence="8">
    <location>
        <begin position="26"/>
        <end position="483"/>
    </location>
</feature>
<comment type="caution">
    <text evidence="11">The sequence shown here is derived from an EMBL/GenBank/DDBJ whole genome shotgun (WGS) entry which is preliminary data.</text>
</comment>
<evidence type="ECO:0000256" key="4">
    <source>
        <dbReference type="ARBA" id="ARBA00023315"/>
    </source>
</evidence>
<proteinExistence type="inferred from homology"/>
<comment type="catalytic activity">
    <reaction evidence="7">
        <text>an acyl-CoA + a 1,2-diacyl-sn-glycerol = a triacyl-sn-glycerol + CoA</text>
        <dbReference type="Rhea" id="RHEA:10868"/>
        <dbReference type="ChEBI" id="CHEBI:17815"/>
        <dbReference type="ChEBI" id="CHEBI:57287"/>
        <dbReference type="ChEBI" id="CHEBI:58342"/>
        <dbReference type="ChEBI" id="CHEBI:64615"/>
        <dbReference type="EC" id="2.3.1.20"/>
    </reaction>
</comment>
<dbReference type="Pfam" id="PF03007">
    <property type="entry name" value="WS_DGAT_cat"/>
    <property type="match status" value="1"/>
</dbReference>
<evidence type="ECO:0000256" key="5">
    <source>
        <dbReference type="ARBA" id="ARBA00024360"/>
    </source>
</evidence>
<dbReference type="SUPFAM" id="SSF52777">
    <property type="entry name" value="CoA-dependent acyltransferases"/>
    <property type="match status" value="1"/>
</dbReference>
<comment type="similarity">
    <text evidence="5">In the N-terminal section; belongs to the long-chain O-acyltransferase family.</text>
</comment>
<comment type="catalytic activity">
    <reaction evidence="6">
        <text>a long chain fatty alcohol + a fatty acyl-CoA = a long-chain alcohol wax ester + CoA</text>
        <dbReference type="Rhea" id="RHEA:38443"/>
        <dbReference type="ChEBI" id="CHEBI:17135"/>
        <dbReference type="ChEBI" id="CHEBI:57287"/>
        <dbReference type="ChEBI" id="CHEBI:77636"/>
        <dbReference type="ChEBI" id="CHEBI:235323"/>
        <dbReference type="EC" id="2.3.1.75"/>
    </reaction>
</comment>
<evidence type="ECO:0000313" key="12">
    <source>
        <dbReference type="Proteomes" id="UP000320333"/>
    </source>
</evidence>
<dbReference type="GO" id="GO:0004144">
    <property type="term" value="F:diacylglycerol O-acyltransferase activity"/>
    <property type="evidence" value="ECO:0007669"/>
    <property type="project" value="UniProtKB-EC"/>
</dbReference>
<dbReference type="Pfam" id="PF06974">
    <property type="entry name" value="WS_DGAT_C"/>
    <property type="match status" value="1"/>
</dbReference>
<feature type="domain" description="O-acyltransferase WSD1-like N-terminal" evidence="9">
    <location>
        <begin position="137"/>
        <end position="205"/>
    </location>
</feature>
<gene>
    <name evidence="11" type="ORF">CcCBS67573_g07142</name>
</gene>
<evidence type="ECO:0000259" key="10">
    <source>
        <dbReference type="Pfam" id="PF06974"/>
    </source>
</evidence>
<dbReference type="GO" id="GO:0005886">
    <property type="term" value="C:plasma membrane"/>
    <property type="evidence" value="ECO:0007669"/>
    <property type="project" value="TreeGrafter"/>
</dbReference>
<comment type="pathway">
    <text evidence="2">Lipid metabolism.</text>
</comment>
<protein>
    <submittedName>
        <fullName evidence="11">Diacylglycerol O-acyltransferase</fullName>
    </submittedName>
</protein>
<dbReference type="InterPro" id="IPR009721">
    <property type="entry name" value="O-acyltransferase_WSD1_C"/>
</dbReference>
<accession>A0A507EZ17</accession>
<sequence length="483" mass="54081">MLPLLLLLTLLASVVFWLHQTGTRTQPRRMSVFSEILAHETGSFPKKTECPPTTIHGAIFLEKLPPLESLIALFQEKIKSEERFMSTIAFDFKRGKYDFVPAKGDIDFHGHHIIQATVSDEDGIRAYVENTFHRTWKTEIAEGRPLWYFHLIENTGGLSAIVLELHHAIGDGMSLVLFFSTLYTDKDGQNLPTPKATKSISKSKTRVNPYYAAAVIVRAFFKIVLGSVIMEDTHTLIKTPHQGYVYDRGVRKIIQFPPMSLEAVKDIKNAVGCSVNDIMTSVLGGALRRYLRHRNDPFIDYPLLQIRALMPYAFPRRAASPDQPQSILKNGWTLISVPLSVRATPTATARAKETQATMDMIKLSGEPYIASTLQDLVYNVAGYDVAAQIQADFVFRHTMTFTNVPAFDKNPYICGERILHVQPYVCNAVPQMSIMSCAGGLYGNFVVNPETFVEAELLGQFVVKELEELAKENGVTTPILLQV</sequence>
<dbReference type="PANTHER" id="PTHR31650">
    <property type="entry name" value="O-ACYLTRANSFERASE (WSD1-LIKE) FAMILY PROTEIN"/>
    <property type="match status" value="1"/>
</dbReference>
<evidence type="ECO:0000256" key="6">
    <source>
        <dbReference type="ARBA" id="ARBA00047604"/>
    </source>
</evidence>
<feature type="domain" description="O-acyltransferase WSD1 C-terminal" evidence="10">
    <location>
        <begin position="331"/>
        <end position="469"/>
    </location>
</feature>
<keyword evidence="3 11" id="KW-0808">Transferase</keyword>
<dbReference type="OrthoDB" id="619536at2759"/>
<feature type="signal peptide" evidence="8">
    <location>
        <begin position="1"/>
        <end position="25"/>
    </location>
</feature>
<dbReference type="InterPro" id="IPR045034">
    <property type="entry name" value="O-acyltransferase_WSD1-like"/>
</dbReference>
<dbReference type="Proteomes" id="UP000320333">
    <property type="component" value="Unassembled WGS sequence"/>
</dbReference>
<dbReference type="STRING" id="246404.A0A507EZ17"/>
<reference evidence="11 12" key="1">
    <citation type="journal article" date="2019" name="Sci. Rep.">
        <title>Comparative genomics of chytrid fungi reveal insights into the obligate biotrophic and pathogenic lifestyle of Synchytrium endobioticum.</title>
        <authorList>
            <person name="van de Vossenberg B.T.L.H."/>
            <person name="Warris S."/>
            <person name="Nguyen H.D.T."/>
            <person name="van Gent-Pelzer M.P.E."/>
            <person name="Joly D.L."/>
            <person name="van de Geest H.C."/>
            <person name="Bonants P.J.M."/>
            <person name="Smith D.S."/>
            <person name="Levesque C.A."/>
            <person name="van der Lee T.A.J."/>
        </authorList>
    </citation>
    <scope>NUCLEOTIDE SEQUENCE [LARGE SCALE GENOMIC DNA]</scope>
    <source>
        <strain evidence="11 12">CBS 675.73</strain>
    </source>
</reference>
<evidence type="ECO:0000259" key="9">
    <source>
        <dbReference type="Pfam" id="PF03007"/>
    </source>
</evidence>
<evidence type="ECO:0000256" key="7">
    <source>
        <dbReference type="ARBA" id="ARBA00048109"/>
    </source>
</evidence>
<keyword evidence="8" id="KW-0732">Signal</keyword>
<dbReference type="AlphaFoldDB" id="A0A507EZ17"/>
<dbReference type="EMBL" id="QEAP01000351">
    <property type="protein sequence ID" value="TPX68617.1"/>
    <property type="molecule type" value="Genomic_DNA"/>
</dbReference>
<evidence type="ECO:0000256" key="8">
    <source>
        <dbReference type="SAM" id="SignalP"/>
    </source>
</evidence>
<evidence type="ECO:0000256" key="3">
    <source>
        <dbReference type="ARBA" id="ARBA00022679"/>
    </source>
</evidence>
<dbReference type="InterPro" id="IPR004255">
    <property type="entry name" value="O-acyltransferase_WSD1_N"/>
</dbReference>
<keyword evidence="12" id="KW-1185">Reference proteome</keyword>
<dbReference type="UniPathway" id="UPA00282"/>
<dbReference type="GO" id="GO:0047196">
    <property type="term" value="F:long-chain-alcohol O-fatty-acyltransferase activity"/>
    <property type="evidence" value="ECO:0007669"/>
    <property type="project" value="UniProtKB-EC"/>
</dbReference>
<name>A0A507EZ17_9FUNG</name>
<evidence type="ECO:0000256" key="2">
    <source>
        <dbReference type="ARBA" id="ARBA00005189"/>
    </source>
</evidence>
<dbReference type="PANTHER" id="PTHR31650:SF1">
    <property type="entry name" value="WAX ESTER SYNTHASE_DIACYLGLYCEROL ACYLTRANSFERASE 4-RELATED"/>
    <property type="match status" value="1"/>
</dbReference>
<keyword evidence="4 11" id="KW-0012">Acyltransferase</keyword>
<evidence type="ECO:0000313" key="11">
    <source>
        <dbReference type="EMBL" id="TPX68617.1"/>
    </source>
</evidence>